<keyword evidence="1" id="KW-0472">Membrane</keyword>
<accession>A0A1I7X5K8</accession>
<evidence type="ECO:0000256" key="1">
    <source>
        <dbReference type="SAM" id="Phobius"/>
    </source>
</evidence>
<name>A0A1I7X5K8_HETBA</name>
<sequence>MDFENSGMYDASLGYDPDEWEECPETDHFLALSFFTRIVLAMMAIAFKRREKSIIPTDDIEPMRFGTALA</sequence>
<feature type="transmembrane region" description="Helical" evidence="1">
    <location>
        <begin position="29"/>
        <end position="47"/>
    </location>
</feature>
<dbReference type="WBParaSite" id="Hba_12750">
    <property type="protein sequence ID" value="Hba_12750"/>
    <property type="gene ID" value="Hba_12750"/>
</dbReference>
<evidence type="ECO:0000313" key="3">
    <source>
        <dbReference type="WBParaSite" id="Hba_12750"/>
    </source>
</evidence>
<keyword evidence="1" id="KW-0812">Transmembrane</keyword>
<dbReference type="Proteomes" id="UP000095283">
    <property type="component" value="Unplaced"/>
</dbReference>
<reference evidence="3" key="1">
    <citation type="submission" date="2016-11" db="UniProtKB">
        <authorList>
            <consortium name="WormBaseParasite"/>
        </authorList>
    </citation>
    <scope>IDENTIFICATION</scope>
</reference>
<protein>
    <submittedName>
        <fullName evidence="3">Uncharacterized protein</fullName>
    </submittedName>
</protein>
<dbReference type="AlphaFoldDB" id="A0A1I7X5K8"/>
<keyword evidence="1" id="KW-1133">Transmembrane helix</keyword>
<proteinExistence type="predicted"/>
<keyword evidence="2" id="KW-1185">Reference proteome</keyword>
<organism evidence="2 3">
    <name type="scientific">Heterorhabditis bacteriophora</name>
    <name type="common">Entomopathogenic nematode worm</name>
    <dbReference type="NCBI Taxonomy" id="37862"/>
    <lineage>
        <taxon>Eukaryota</taxon>
        <taxon>Metazoa</taxon>
        <taxon>Ecdysozoa</taxon>
        <taxon>Nematoda</taxon>
        <taxon>Chromadorea</taxon>
        <taxon>Rhabditida</taxon>
        <taxon>Rhabditina</taxon>
        <taxon>Rhabditomorpha</taxon>
        <taxon>Strongyloidea</taxon>
        <taxon>Heterorhabditidae</taxon>
        <taxon>Heterorhabditis</taxon>
    </lineage>
</organism>
<evidence type="ECO:0000313" key="2">
    <source>
        <dbReference type="Proteomes" id="UP000095283"/>
    </source>
</evidence>